<evidence type="ECO:0000256" key="6">
    <source>
        <dbReference type="ARBA" id="ARBA00022490"/>
    </source>
</evidence>
<comment type="pathway">
    <text evidence="2 14">Glycan biosynthesis; trehalose biosynthesis.</text>
</comment>
<evidence type="ECO:0000313" key="18">
    <source>
        <dbReference type="EMBL" id="ACM19575.1"/>
    </source>
</evidence>
<dbReference type="GO" id="GO:0005992">
    <property type="term" value="P:trehalose biosynthetic process"/>
    <property type="evidence" value="ECO:0007669"/>
    <property type="project" value="UniProtKB-UniRule"/>
</dbReference>
<dbReference type="CAZy" id="CBM48">
    <property type="family name" value="Carbohydrate-Binding Module Family 48"/>
</dbReference>
<evidence type="ECO:0000259" key="17">
    <source>
        <dbReference type="SMART" id="SM00642"/>
    </source>
</evidence>
<evidence type="ECO:0000256" key="3">
    <source>
        <dbReference type="ARBA" id="ARBA00008061"/>
    </source>
</evidence>
<dbReference type="InterPro" id="IPR013783">
    <property type="entry name" value="Ig-like_fold"/>
</dbReference>
<evidence type="ECO:0000256" key="9">
    <source>
        <dbReference type="ARBA" id="ARBA00023295"/>
    </source>
</evidence>
<dbReference type="InterPro" id="IPR014756">
    <property type="entry name" value="Ig_E-set"/>
</dbReference>
<gene>
    <name evidence="18" type="primary">treZ-1</name>
    <name evidence="18" type="ordered locus">Geob_1215</name>
</gene>
<dbReference type="Pfam" id="PF00128">
    <property type="entry name" value="Alpha-amylase"/>
    <property type="match status" value="1"/>
</dbReference>
<evidence type="ECO:0000256" key="11">
    <source>
        <dbReference type="ARBA" id="ARBA00033284"/>
    </source>
</evidence>
<keyword evidence="7 14" id="KW-0378">Hydrolase</keyword>
<evidence type="ECO:0000256" key="1">
    <source>
        <dbReference type="ARBA" id="ARBA00004496"/>
    </source>
</evidence>
<dbReference type="OrthoDB" id="9760647at2"/>
<dbReference type="Pfam" id="PF02922">
    <property type="entry name" value="CBM_48"/>
    <property type="match status" value="1"/>
</dbReference>
<dbReference type="InterPro" id="IPR013780">
    <property type="entry name" value="Glyco_hydro_b"/>
</dbReference>
<keyword evidence="9 14" id="KW-0326">Glycosidase</keyword>
<feature type="site" description="Transition state stabilizer" evidence="16">
    <location>
        <position position="398"/>
    </location>
</feature>
<dbReference type="Gene3D" id="1.10.10.760">
    <property type="entry name" value="E-set domains of sugar-utilizing enzymes"/>
    <property type="match status" value="1"/>
</dbReference>
<evidence type="ECO:0000256" key="8">
    <source>
        <dbReference type="ARBA" id="ARBA00023277"/>
    </source>
</evidence>
<dbReference type="InterPro" id="IPR044901">
    <property type="entry name" value="Trehalose_TreZ_E-set_sf"/>
</dbReference>
<dbReference type="eggNOG" id="COG0296">
    <property type="taxonomic scope" value="Bacteria"/>
</dbReference>
<evidence type="ECO:0000256" key="4">
    <source>
        <dbReference type="ARBA" id="ARBA00012268"/>
    </source>
</evidence>
<dbReference type="InterPro" id="IPR004193">
    <property type="entry name" value="Glyco_hydro_13_N"/>
</dbReference>
<comment type="subcellular location">
    <subcellularLocation>
        <location evidence="1 15">Cytoplasm</location>
    </subcellularLocation>
</comment>
<dbReference type="UniPathway" id="UPA00299"/>
<dbReference type="GO" id="GO:0033942">
    <property type="term" value="F:4-alpha-D-(1-&gt;4)-alpha-D-glucanotrehalose trehalohydrolase activity"/>
    <property type="evidence" value="ECO:0007669"/>
    <property type="project" value="UniProtKB-EC"/>
</dbReference>
<dbReference type="InterPro" id="IPR017853">
    <property type="entry name" value="GH"/>
</dbReference>
<evidence type="ECO:0000256" key="7">
    <source>
        <dbReference type="ARBA" id="ARBA00022801"/>
    </source>
</evidence>
<dbReference type="STRING" id="316067.Geob_1215"/>
<feature type="active site" description="Nucleophile" evidence="15">
    <location>
        <position position="267"/>
    </location>
</feature>
<dbReference type="InterPro" id="IPR006047">
    <property type="entry name" value="GH13_cat_dom"/>
</dbReference>
<dbReference type="SUPFAM" id="SSF81296">
    <property type="entry name" value="E set domains"/>
    <property type="match status" value="1"/>
</dbReference>
<dbReference type="CDD" id="cd11325">
    <property type="entry name" value="AmyAc_GTHase"/>
    <property type="match status" value="1"/>
</dbReference>
<dbReference type="SUPFAM" id="SSF51011">
    <property type="entry name" value="Glycosyl hydrolase domain"/>
    <property type="match status" value="1"/>
</dbReference>
<evidence type="ECO:0000256" key="2">
    <source>
        <dbReference type="ARBA" id="ARBA00005199"/>
    </source>
</evidence>
<dbReference type="Gene3D" id="2.60.40.10">
    <property type="entry name" value="Immunoglobulins"/>
    <property type="match status" value="1"/>
</dbReference>
<dbReference type="PANTHER" id="PTHR43651">
    <property type="entry name" value="1,4-ALPHA-GLUCAN-BRANCHING ENZYME"/>
    <property type="match status" value="1"/>
</dbReference>
<protein>
    <recommendedName>
        <fullName evidence="5 13">Malto-oligosyltrehalose trehalohydrolase</fullName>
        <shortName evidence="14">MTHase</shortName>
        <ecNumber evidence="4 13">3.2.1.141</ecNumber>
    </recommendedName>
    <alternativeName>
        <fullName evidence="11 14">4-alpha-D-((1-&gt;4)-alpha-D-glucano)trehalose trehalohydrolase</fullName>
    </alternativeName>
    <alternativeName>
        <fullName evidence="10 14">Maltooligosyl trehalose trehalohydrolase</fullName>
    </alternativeName>
</protein>
<comment type="catalytic activity">
    <reaction evidence="12 14">
        <text>hydrolysis of (1-&gt;4)-alpha-D-glucosidic linkage in 4-alpha-D-[(1-&gt;4)-alpha-D-glucanosyl]n trehalose to yield trehalose and (1-&gt;4)-alpha-D-glucan.</text>
        <dbReference type="EC" id="3.2.1.141"/>
    </reaction>
</comment>
<dbReference type="EMBL" id="CP001390">
    <property type="protein sequence ID" value="ACM19575.1"/>
    <property type="molecule type" value="Genomic_DNA"/>
</dbReference>
<organism evidence="18 19">
    <name type="scientific">Geotalea daltonii (strain DSM 22248 / JCM 15807 / FRC-32)</name>
    <name type="common">Geobacter daltonii</name>
    <dbReference type="NCBI Taxonomy" id="316067"/>
    <lineage>
        <taxon>Bacteria</taxon>
        <taxon>Pseudomonadati</taxon>
        <taxon>Thermodesulfobacteriota</taxon>
        <taxon>Desulfuromonadia</taxon>
        <taxon>Geobacterales</taxon>
        <taxon>Geobacteraceae</taxon>
        <taxon>Geotalea</taxon>
    </lineage>
</organism>
<dbReference type="CAZy" id="GH13">
    <property type="family name" value="Glycoside Hydrolase Family 13"/>
</dbReference>
<proteinExistence type="inferred from homology"/>
<reference evidence="18 19" key="1">
    <citation type="submission" date="2009-01" db="EMBL/GenBank/DDBJ databases">
        <title>Complete sequence of Geobacter sp. FRC-32.</title>
        <authorList>
            <consortium name="US DOE Joint Genome Institute"/>
            <person name="Lucas S."/>
            <person name="Copeland A."/>
            <person name="Lapidus A."/>
            <person name="Glavina del Rio T."/>
            <person name="Dalin E."/>
            <person name="Tice H."/>
            <person name="Bruce D."/>
            <person name="Goodwin L."/>
            <person name="Pitluck S."/>
            <person name="Saunders E."/>
            <person name="Brettin T."/>
            <person name="Detter J.C."/>
            <person name="Han C."/>
            <person name="Larimer F."/>
            <person name="Land M."/>
            <person name="Hauser L."/>
            <person name="Kyrpides N."/>
            <person name="Ovchinnikova G."/>
            <person name="Kostka J."/>
            <person name="Richardson P."/>
        </authorList>
    </citation>
    <scope>NUCLEOTIDE SEQUENCE [LARGE SCALE GENOMIC DNA]</scope>
    <source>
        <strain evidence="19">DSM 22248 / JCM 15807 / FRC-32</strain>
    </source>
</reference>
<dbReference type="PIRSF" id="PIRSF006337">
    <property type="entry name" value="Trehalose_TreZ"/>
    <property type="match status" value="1"/>
</dbReference>
<evidence type="ECO:0000256" key="10">
    <source>
        <dbReference type="ARBA" id="ARBA00032057"/>
    </source>
</evidence>
<dbReference type="Gene3D" id="3.20.20.80">
    <property type="entry name" value="Glycosidases"/>
    <property type="match status" value="1"/>
</dbReference>
<evidence type="ECO:0000256" key="12">
    <source>
        <dbReference type="ARBA" id="ARBA00034013"/>
    </source>
</evidence>
<evidence type="ECO:0000256" key="14">
    <source>
        <dbReference type="PIRNR" id="PIRNR006337"/>
    </source>
</evidence>
<sequence>MSENRWKLGLGAELLDNDKAYFKVWAPKAGKVALRLFSPGSERSIDLAAGEDGYFTTEVEKVSAGDSYLYLLDGHTERPDPVSRFQPQGVHGPSMIVDPRQFPWQDQGWQGIPLEAYVIYELHVGVFSDDGTFTAAIPHLDYLKDLGVTAVEIMPVAQFPGNRNWGYDGVYPFAPQSSYGGPEGLRELVDACHGKGLAVILDVVYNHFGPEGNYLNDYGYYFTDRYRTPWGDAINFDGPHSDQVREYFIANALYWIHEYHFDALRLDAIDRIYDLGATHFLRALADEVHRHGQQLGRRIYLIAESDLNDVRLINPPETGGYGVDAQWNDNFHHALHALLTGEKEGYYQDFGRFDHLVKAFTEGYVYSGEYSRYRKKRHGNSAKNCPTVQFVAFSQNHDQVGNRLHGDRLAAKLPLQKLLLAAGTVLLSPYLPLLFMGEEYGEKAPFNYFVSYGDSFLIEAVRKGRKEEFAAFAWAEEALDPQDPDTFMQSKLDLKVRQGGEHAALFACYKKLLSLRREVPALGCVERREMTVIPFEEKQVLALTRRVGNSSALCAWNYSDTPQDVAVELDNGKWQKLFDSAATQWGGAGEMAYSTLTATEGRVRIALTPWSFTVYLREE</sequence>
<evidence type="ECO:0000256" key="5">
    <source>
        <dbReference type="ARBA" id="ARBA00015938"/>
    </source>
</evidence>
<dbReference type="KEGG" id="geo:Geob_1215"/>
<dbReference type="SUPFAM" id="SSF51445">
    <property type="entry name" value="(Trans)glycosidases"/>
    <property type="match status" value="1"/>
</dbReference>
<evidence type="ECO:0000256" key="13">
    <source>
        <dbReference type="NCBIfam" id="TIGR02402"/>
    </source>
</evidence>
<dbReference type="AlphaFoldDB" id="B9M3T2"/>
<dbReference type="CDD" id="cd02853">
    <property type="entry name" value="E_set_MTHase_like_N"/>
    <property type="match status" value="1"/>
</dbReference>
<feature type="domain" description="Glycosyl hydrolase family 13 catalytic" evidence="17">
    <location>
        <begin position="121"/>
        <end position="465"/>
    </location>
</feature>
<dbReference type="Proteomes" id="UP000007721">
    <property type="component" value="Chromosome"/>
</dbReference>
<keyword evidence="6" id="KW-0963">Cytoplasm</keyword>
<dbReference type="PANTHER" id="PTHR43651:SF11">
    <property type="entry name" value="MALTO-OLIGOSYLTREHALOSE TREHALOHYDROLASE"/>
    <property type="match status" value="1"/>
</dbReference>
<dbReference type="HOGENOM" id="CLU_020726_2_0_7"/>
<evidence type="ECO:0000256" key="15">
    <source>
        <dbReference type="PIRSR" id="PIRSR006337-1"/>
    </source>
</evidence>
<comment type="similarity">
    <text evidence="3 14">Belongs to the glycosyl hydrolase 13 family.</text>
</comment>
<name>B9M3T2_GEODF</name>
<keyword evidence="8" id="KW-0119">Carbohydrate metabolism</keyword>
<dbReference type="GO" id="GO:0005737">
    <property type="term" value="C:cytoplasm"/>
    <property type="evidence" value="ECO:0007669"/>
    <property type="project" value="UniProtKB-SubCell"/>
</dbReference>
<feature type="active site" description="Proton donor" evidence="15">
    <location>
        <position position="304"/>
    </location>
</feature>
<dbReference type="RefSeq" id="WP_012646304.1">
    <property type="nucleotide sequence ID" value="NC_011979.1"/>
</dbReference>
<keyword evidence="19" id="KW-1185">Reference proteome</keyword>
<dbReference type="InterPro" id="IPR012768">
    <property type="entry name" value="Trehalose_TreZ"/>
</dbReference>
<dbReference type="Gene3D" id="2.60.40.1180">
    <property type="entry name" value="Golgi alpha-mannosidase II"/>
    <property type="match status" value="1"/>
</dbReference>
<dbReference type="EC" id="3.2.1.141" evidence="4 13"/>
<dbReference type="NCBIfam" id="TIGR02402">
    <property type="entry name" value="trehalose_TreZ"/>
    <property type="match status" value="1"/>
</dbReference>
<accession>B9M3T2</accession>
<dbReference type="SMART" id="SM00642">
    <property type="entry name" value="Aamy"/>
    <property type="match status" value="1"/>
</dbReference>
<evidence type="ECO:0000313" key="19">
    <source>
        <dbReference type="Proteomes" id="UP000007721"/>
    </source>
</evidence>
<evidence type="ECO:0000256" key="16">
    <source>
        <dbReference type="PIRSR" id="PIRSR006337-3"/>
    </source>
</evidence>